<dbReference type="PANTHER" id="PTHR35692:SF5">
    <property type="entry name" value="REMORIN C-TERMINAL DOMAIN-CONTAINING PROTEIN"/>
    <property type="match status" value="1"/>
</dbReference>
<dbReference type="AlphaFoldDB" id="W9SCC6"/>
<evidence type="ECO:0000256" key="1">
    <source>
        <dbReference type="SAM" id="Coils"/>
    </source>
</evidence>
<sequence>MEDDDEPQKSPKPICCFGFSSKRTNERKVMKNSKAHGIEEPNKEWERKDGILSDMSTFSVKEQERRLKMALEEEEKVAKEAERVVQRIKQESARMNDSTIKKIVADYEVH</sequence>
<reference evidence="3" key="1">
    <citation type="submission" date="2013-01" db="EMBL/GenBank/DDBJ databases">
        <title>Draft Genome Sequence of a Mulberry Tree, Morus notabilis C.K. Schneid.</title>
        <authorList>
            <person name="He N."/>
            <person name="Zhao S."/>
        </authorList>
    </citation>
    <scope>NUCLEOTIDE SEQUENCE</scope>
</reference>
<evidence type="ECO:0000313" key="2">
    <source>
        <dbReference type="EMBL" id="EXC35189.1"/>
    </source>
</evidence>
<proteinExistence type="predicted"/>
<organism evidence="2 3">
    <name type="scientific">Morus notabilis</name>
    <dbReference type="NCBI Taxonomy" id="981085"/>
    <lineage>
        <taxon>Eukaryota</taxon>
        <taxon>Viridiplantae</taxon>
        <taxon>Streptophyta</taxon>
        <taxon>Embryophyta</taxon>
        <taxon>Tracheophyta</taxon>
        <taxon>Spermatophyta</taxon>
        <taxon>Magnoliopsida</taxon>
        <taxon>eudicotyledons</taxon>
        <taxon>Gunneridae</taxon>
        <taxon>Pentapetalae</taxon>
        <taxon>rosids</taxon>
        <taxon>fabids</taxon>
        <taxon>Rosales</taxon>
        <taxon>Moraceae</taxon>
        <taxon>Moreae</taxon>
        <taxon>Morus</taxon>
    </lineage>
</organism>
<dbReference type="EMBL" id="KE346357">
    <property type="protein sequence ID" value="EXC35189.1"/>
    <property type="molecule type" value="Genomic_DNA"/>
</dbReference>
<gene>
    <name evidence="2" type="ORF">L484_022743</name>
</gene>
<name>W9SCC6_9ROSA</name>
<protein>
    <submittedName>
        <fullName evidence="2">Uncharacterized protein</fullName>
    </submittedName>
</protein>
<dbReference type="eggNOG" id="ENOG502S6YW">
    <property type="taxonomic scope" value="Eukaryota"/>
</dbReference>
<dbReference type="PANTHER" id="PTHR35692">
    <property type="entry name" value="F26F24.11"/>
    <property type="match status" value="1"/>
</dbReference>
<accession>W9SCC6</accession>
<dbReference type="Proteomes" id="UP000030645">
    <property type="component" value="Unassembled WGS sequence"/>
</dbReference>
<keyword evidence="1" id="KW-0175">Coiled coil</keyword>
<keyword evidence="3" id="KW-1185">Reference proteome</keyword>
<feature type="coiled-coil region" evidence="1">
    <location>
        <begin position="60"/>
        <end position="98"/>
    </location>
</feature>
<evidence type="ECO:0000313" key="3">
    <source>
        <dbReference type="Proteomes" id="UP000030645"/>
    </source>
</evidence>